<sequence>MRATLSSAAASTASPKRKRDPYADPASVAPFAPRLTTTATSNYVFTPTSTPPPGAGESSPRTAVADQFRDLNLKAPIPVDFGAGGGAGGNGSEDKEERKRAKRSDSVNSGREELDGFRNMRICSEVPETPQPTTKTTKTSGALNTLVNTAGEEYGEGATGALHVNPPTQPLPAARLRKKSPSPPVPLDSFWQDNEITGHLIGPAQDPDDDGTGINGVGFRPTPAMAYARAQKRRQQVQAWRAREAKEARAKRSERRTRGVGSGNVSGPEDAGSEGSRRIVRFA</sequence>
<organism evidence="2 3">
    <name type="scientific">Lophium mytilinum</name>
    <dbReference type="NCBI Taxonomy" id="390894"/>
    <lineage>
        <taxon>Eukaryota</taxon>
        <taxon>Fungi</taxon>
        <taxon>Dikarya</taxon>
        <taxon>Ascomycota</taxon>
        <taxon>Pezizomycotina</taxon>
        <taxon>Dothideomycetes</taxon>
        <taxon>Pleosporomycetidae</taxon>
        <taxon>Mytilinidiales</taxon>
        <taxon>Mytilinidiaceae</taxon>
        <taxon>Lophium</taxon>
    </lineage>
</organism>
<dbReference type="OrthoDB" id="5391950at2759"/>
<feature type="compositionally biased region" description="Basic and acidic residues" evidence="1">
    <location>
        <begin position="241"/>
        <end position="251"/>
    </location>
</feature>
<protein>
    <submittedName>
        <fullName evidence="2">Uncharacterized protein</fullName>
    </submittedName>
</protein>
<name>A0A6A6R992_9PEZI</name>
<dbReference type="AlphaFoldDB" id="A0A6A6R992"/>
<gene>
    <name evidence="2" type="ORF">BU16DRAFT_569470</name>
</gene>
<feature type="compositionally biased region" description="Basic and acidic residues" evidence="1">
    <location>
        <begin position="92"/>
        <end position="118"/>
    </location>
</feature>
<evidence type="ECO:0000256" key="1">
    <source>
        <dbReference type="SAM" id="MobiDB-lite"/>
    </source>
</evidence>
<dbReference type="Proteomes" id="UP000799750">
    <property type="component" value="Unassembled WGS sequence"/>
</dbReference>
<keyword evidence="3" id="KW-1185">Reference proteome</keyword>
<accession>A0A6A6R992</accession>
<proteinExistence type="predicted"/>
<feature type="region of interest" description="Disordered" evidence="1">
    <location>
        <begin position="157"/>
        <end position="283"/>
    </location>
</feature>
<feature type="compositionally biased region" description="Polar residues" evidence="1">
    <location>
        <begin position="35"/>
        <end position="48"/>
    </location>
</feature>
<feature type="region of interest" description="Disordered" evidence="1">
    <location>
        <begin position="1"/>
        <end position="143"/>
    </location>
</feature>
<dbReference type="EMBL" id="MU004182">
    <property type="protein sequence ID" value="KAF2501385.1"/>
    <property type="molecule type" value="Genomic_DNA"/>
</dbReference>
<evidence type="ECO:0000313" key="3">
    <source>
        <dbReference type="Proteomes" id="UP000799750"/>
    </source>
</evidence>
<feature type="compositionally biased region" description="Low complexity" evidence="1">
    <location>
        <begin position="1"/>
        <end position="14"/>
    </location>
</feature>
<feature type="compositionally biased region" description="Gly residues" evidence="1">
    <location>
        <begin position="82"/>
        <end position="91"/>
    </location>
</feature>
<evidence type="ECO:0000313" key="2">
    <source>
        <dbReference type="EMBL" id="KAF2501385.1"/>
    </source>
</evidence>
<reference evidence="2" key="1">
    <citation type="journal article" date="2020" name="Stud. Mycol.">
        <title>101 Dothideomycetes genomes: a test case for predicting lifestyles and emergence of pathogens.</title>
        <authorList>
            <person name="Haridas S."/>
            <person name="Albert R."/>
            <person name="Binder M."/>
            <person name="Bloem J."/>
            <person name="Labutti K."/>
            <person name="Salamov A."/>
            <person name="Andreopoulos B."/>
            <person name="Baker S."/>
            <person name="Barry K."/>
            <person name="Bills G."/>
            <person name="Bluhm B."/>
            <person name="Cannon C."/>
            <person name="Castanera R."/>
            <person name="Culley D."/>
            <person name="Daum C."/>
            <person name="Ezra D."/>
            <person name="Gonzalez J."/>
            <person name="Henrissat B."/>
            <person name="Kuo A."/>
            <person name="Liang C."/>
            <person name="Lipzen A."/>
            <person name="Lutzoni F."/>
            <person name="Magnuson J."/>
            <person name="Mondo S."/>
            <person name="Nolan M."/>
            <person name="Ohm R."/>
            <person name="Pangilinan J."/>
            <person name="Park H.-J."/>
            <person name="Ramirez L."/>
            <person name="Alfaro M."/>
            <person name="Sun H."/>
            <person name="Tritt A."/>
            <person name="Yoshinaga Y."/>
            <person name="Zwiers L.-H."/>
            <person name="Turgeon B."/>
            <person name="Goodwin S."/>
            <person name="Spatafora J."/>
            <person name="Crous P."/>
            <person name="Grigoriev I."/>
        </authorList>
    </citation>
    <scope>NUCLEOTIDE SEQUENCE</scope>
    <source>
        <strain evidence="2">CBS 269.34</strain>
    </source>
</reference>